<dbReference type="InterPro" id="IPR007314">
    <property type="entry name" value="Cofac_haem-bd_dom"/>
</dbReference>
<feature type="chain" id="PRO_5003604893" description="Haem-binding uptake Tiki superfamily ChaN domain-containing protein" evidence="1">
    <location>
        <begin position="21"/>
        <end position="285"/>
    </location>
</feature>
<dbReference type="Proteomes" id="UP000007519">
    <property type="component" value="Chromosome"/>
</dbReference>
<keyword evidence="1" id="KW-0732">Signal</keyword>
<organism evidence="3 4">
    <name type="scientific">Saprospira grandis (strain Lewin)</name>
    <dbReference type="NCBI Taxonomy" id="984262"/>
    <lineage>
        <taxon>Bacteria</taxon>
        <taxon>Pseudomonadati</taxon>
        <taxon>Bacteroidota</taxon>
        <taxon>Saprospiria</taxon>
        <taxon>Saprospirales</taxon>
        <taxon>Saprospiraceae</taxon>
        <taxon>Saprospira</taxon>
    </lineage>
</organism>
<name>H6L694_SAPGL</name>
<gene>
    <name evidence="3" type="ordered locus">SGRA_0256</name>
</gene>
<dbReference type="HOGENOM" id="CLU_035488_0_0_10"/>
<accession>H6L694</accession>
<feature type="domain" description="Haem-binding uptake Tiki superfamily ChaN" evidence="2">
    <location>
        <begin position="41"/>
        <end position="240"/>
    </location>
</feature>
<evidence type="ECO:0000256" key="1">
    <source>
        <dbReference type="SAM" id="SignalP"/>
    </source>
</evidence>
<dbReference type="Gene3D" id="3.40.50.11550">
    <property type="match status" value="1"/>
</dbReference>
<keyword evidence="4" id="KW-1185">Reference proteome</keyword>
<sequence>MKTFWSLLLLLSLTVGQTMAQEKEAYQLYDSKGKKLKYKKMLKQLSKQDMVFFGELHNNTISHWLQLELSRDLYAQRGEELVMGAEMFEADNQVIMNEYFFGYISSSNFEKEMRLWPNYRTDYKPLVEFARENGLRFACTNVPRRYASMVSRQGLDQLDNLPEYSKVFFAPLPIATNMELGCYQKMLDMAGGDESFPHAQMLKDATMAHFTLSNWNEGELFLHFNGSFHSDFHEGIVYYIKEEKPEIKLAVITTVEQEDISKLDREHYKKADYILVVPSRMTKTY</sequence>
<proteinExistence type="predicted"/>
<evidence type="ECO:0000259" key="2">
    <source>
        <dbReference type="Pfam" id="PF04187"/>
    </source>
</evidence>
<dbReference type="AlphaFoldDB" id="H6L694"/>
<evidence type="ECO:0000313" key="3">
    <source>
        <dbReference type="EMBL" id="AFC22995.1"/>
    </source>
</evidence>
<dbReference type="STRING" id="984262.SGRA_0256"/>
<protein>
    <recommendedName>
        <fullName evidence="2">Haem-binding uptake Tiki superfamily ChaN domain-containing protein</fullName>
    </recommendedName>
</protein>
<dbReference type="OrthoDB" id="1680202at2"/>
<reference evidence="3 4" key="1">
    <citation type="journal article" date="2012" name="Stand. Genomic Sci.">
        <title>Complete genome sequencing and analysis of Saprospira grandis str. Lewin, a predatory marine bacterium.</title>
        <authorList>
            <person name="Saw J.H."/>
            <person name="Yuryev A."/>
            <person name="Kanbe M."/>
            <person name="Hou S."/>
            <person name="Young A.G."/>
            <person name="Aizawa S."/>
            <person name="Alam M."/>
        </authorList>
    </citation>
    <scope>NUCLEOTIDE SEQUENCE [LARGE SCALE GENOMIC DNA]</scope>
    <source>
        <strain evidence="3 4">Lewin</strain>
    </source>
</reference>
<dbReference type="KEGG" id="sgn:SGRA_0256"/>
<dbReference type="eggNOG" id="COG3016">
    <property type="taxonomic scope" value="Bacteria"/>
</dbReference>
<dbReference type="CDD" id="cd14727">
    <property type="entry name" value="ChanN-like"/>
    <property type="match status" value="1"/>
</dbReference>
<dbReference type="RefSeq" id="WP_014373243.1">
    <property type="nucleotide sequence ID" value="NC_016940.1"/>
</dbReference>
<dbReference type="Pfam" id="PF04187">
    <property type="entry name" value="Cofac_haem_bdg"/>
    <property type="match status" value="1"/>
</dbReference>
<evidence type="ECO:0000313" key="4">
    <source>
        <dbReference type="Proteomes" id="UP000007519"/>
    </source>
</evidence>
<dbReference type="EMBL" id="CP002831">
    <property type="protein sequence ID" value="AFC22995.1"/>
    <property type="molecule type" value="Genomic_DNA"/>
</dbReference>
<dbReference type="SUPFAM" id="SSF159501">
    <property type="entry name" value="EreA/ChaN-like"/>
    <property type="match status" value="1"/>
</dbReference>
<feature type="signal peptide" evidence="1">
    <location>
        <begin position="1"/>
        <end position="20"/>
    </location>
</feature>